<evidence type="ECO:0000256" key="16">
    <source>
        <dbReference type="SAM" id="Phobius"/>
    </source>
</evidence>
<keyword evidence="12" id="KW-0249">Electron transport</keyword>
<keyword evidence="8" id="KW-0816">Tricarboxylic acid cycle</keyword>
<dbReference type="UniPathway" id="UPA00223"/>
<dbReference type="NCBIfam" id="TIGR02968">
    <property type="entry name" value="succ_dehyd_anc"/>
    <property type="match status" value="1"/>
</dbReference>
<dbReference type="Pfam" id="PF01127">
    <property type="entry name" value="Sdh_cyt"/>
    <property type="match status" value="1"/>
</dbReference>
<dbReference type="SUPFAM" id="SSF81343">
    <property type="entry name" value="Fumarate reductase respiratory complex transmembrane subunits"/>
    <property type="match status" value="1"/>
</dbReference>
<dbReference type="Proteomes" id="UP000597507">
    <property type="component" value="Unassembled WGS sequence"/>
</dbReference>
<evidence type="ECO:0000256" key="15">
    <source>
        <dbReference type="ARBA" id="ARBA00023136"/>
    </source>
</evidence>
<dbReference type="GO" id="GO:0016020">
    <property type="term" value="C:membrane"/>
    <property type="evidence" value="ECO:0007669"/>
    <property type="project" value="UniProtKB-SubCell"/>
</dbReference>
<evidence type="ECO:0000256" key="8">
    <source>
        <dbReference type="ARBA" id="ARBA00022532"/>
    </source>
</evidence>
<evidence type="ECO:0000256" key="4">
    <source>
        <dbReference type="ARBA" id="ARBA00005163"/>
    </source>
</evidence>
<evidence type="ECO:0000313" key="17">
    <source>
        <dbReference type="EMBL" id="GGG17997.1"/>
    </source>
</evidence>
<feature type="transmembrane region" description="Helical" evidence="16">
    <location>
        <begin position="109"/>
        <end position="132"/>
    </location>
</feature>
<evidence type="ECO:0000313" key="18">
    <source>
        <dbReference type="Proteomes" id="UP000597507"/>
    </source>
</evidence>
<evidence type="ECO:0000256" key="1">
    <source>
        <dbReference type="ARBA" id="ARBA00001971"/>
    </source>
</evidence>
<gene>
    <name evidence="17" type="ORF">GCM10010964_02790</name>
</gene>
<evidence type="ECO:0000256" key="11">
    <source>
        <dbReference type="ARBA" id="ARBA00022723"/>
    </source>
</evidence>
<dbReference type="InterPro" id="IPR000701">
    <property type="entry name" value="SuccDH_FuR_B_TM-su"/>
</dbReference>
<accession>A0A8J2Z7Z1</accession>
<keyword evidence="14" id="KW-0408">Iron</keyword>
<dbReference type="GO" id="GO:0046872">
    <property type="term" value="F:metal ion binding"/>
    <property type="evidence" value="ECO:0007669"/>
    <property type="project" value="UniProtKB-KW"/>
</dbReference>
<dbReference type="CDD" id="cd03495">
    <property type="entry name" value="SQR_TypeC_SdhD_like"/>
    <property type="match status" value="1"/>
</dbReference>
<protein>
    <recommendedName>
        <fullName evidence="6">Succinate dehydrogenase hydrophobic membrane anchor subunit</fullName>
    </recommendedName>
</protein>
<evidence type="ECO:0000256" key="2">
    <source>
        <dbReference type="ARBA" id="ARBA00004050"/>
    </source>
</evidence>
<comment type="cofactor">
    <cofactor evidence="1">
        <name>heme</name>
        <dbReference type="ChEBI" id="CHEBI:30413"/>
    </cofactor>
</comment>
<feature type="transmembrane region" description="Helical" evidence="16">
    <location>
        <begin position="70"/>
        <end position="89"/>
    </location>
</feature>
<keyword evidence="11" id="KW-0479">Metal-binding</keyword>
<dbReference type="InterPro" id="IPR034804">
    <property type="entry name" value="SQR/QFR_C/D"/>
</dbReference>
<comment type="subcellular location">
    <subcellularLocation>
        <location evidence="3">Membrane</location>
        <topology evidence="3">Multi-pass membrane protein</topology>
    </subcellularLocation>
</comment>
<evidence type="ECO:0000256" key="9">
    <source>
        <dbReference type="ARBA" id="ARBA00022617"/>
    </source>
</evidence>
<evidence type="ECO:0000256" key="6">
    <source>
        <dbReference type="ARBA" id="ARBA00019425"/>
    </source>
</evidence>
<evidence type="ECO:0000256" key="13">
    <source>
        <dbReference type="ARBA" id="ARBA00022989"/>
    </source>
</evidence>
<keyword evidence="18" id="KW-1185">Reference proteome</keyword>
<evidence type="ECO:0000256" key="5">
    <source>
        <dbReference type="ARBA" id="ARBA00011558"/>
    </source>
</evidence>
<dbReference type="EMBL" id="BMKS01000001">
    <property type="protein sequence ID" value="GGG17997.1"/>
    <property type="molecule type" value="Genomic_DNA"/>
</dbReference>
<keyword evidence="13 16" id="KW-1133">Transmembrane helix</keyword>
<comment type="pathway">
    <text evidence="4">Carbohydrate metabolism; tricarboxylic acid cycle.</text>
</comment>
<evidence type="ECO:0000256" key="3">
    <source>
        <dbReference type="ARBA" id="ARBA00004141"/>
    </source>
</evidence>
<feature type="transmembrane region" description="Helical" evidence="16">
    <location>
        <begin position="32"/>
        <end position="58"/>
    </location>
</feature>
<name>A0A8J2Z7Z1_9PROT</name>
<dbReference type="GO" id="GO:0020037">
    <property type="term" value="F:heme binding"/>
    <property type="evidence" value="ECO:0007669"/>
    <property type="project" value="InterPro"/>
</dbReference>
<comment type="function">
    <text evidence="2">Membrane-anchoring subunit of succinate dehydrogenase (SDH).</text>
</comment>
<dbReference type="RefSeq" id="WP_188897660.1">
    <property type="nucleotide sequence ID" value="NZ_BMKS01000001.1"/>
</dbReference>
<keyword evidence="15 16" id="KW-0472">Membrane</keyword>
<keyword evidence="7" id="KW-0813">Transport</keyword>
<keyword evidence="9" id="KW-0349">Heme</keyword>
<proteinExistence type="predicted"/>
<dbReference type="GO" id="GO:0006099">
    <property type="term" value="P:tricarboxylic acid cycle"/>
    <property type="evidence" value="ECO:0007669"/>
    <property type="project" value="UniProtKB-UniPathway"/>
</dbReference>
<evidence type="ECO:0000256" key="14">
    <source>
        <dbReference type="ARBA" id="ARBA00023004"/>
    </source>
</evidence>
<dbReference type="AlphaFoldDB" id="A0A8J2Z7Z1"/>
<organism evidence="17 18">
    <name type="scientific">Caldovatus sediminis</name>
    <dbReference type="NCBI Taxonomy" id="2041189"/>
    <lineage>
        <taxon>Bacteria</taxon>
        <taxon>Pseudomonadati</taxon>
        <taxon>Pseudomonadota</taxon>
        <taxon>Alphaproteobacteria</taxon>
        <taxon>Acetobacterales</taxon>
        <taxon>Roseomonadaceae</taxon>
        <taxon>Caldovatus</taxon>
    </lineage>
</organism>
<sequence length="139" mass="14885">MANELAERTTLRSPLGRVRGLGSSQSGVHHWWLMRVTSVALLPLSVWLVFALAGLAGASHAEALAFIGRPFNAVLLLAFLAAAFHHTAYGVQVIIEDYVRAEWGRIGGILAVKGLCVLLWLAASLAVLRIALLRPPAAL</sequence>
<evidence type="ECO:0000256" key="12">
    <source>
        <dbReference type="ARBA" id="ARBA00022982"/>
    </source>
</evidence>
<reference evidence="17 18" key="1">
    <citation type="journal article" date="2014" name="Int. J. Syst. Evol. Microbiol.">
        <title>Complete genome sequence of Corynebacterium casei LMG S-19264T (=DSM 44701T), isolated from a smear-ripened cheese.</title>
        <authorList>
            <consortium name="US DOE Joint Genome Institute (JGI-PGF)"/>
            <person name="Walter F."/>
            <person name="Albersmeier A."/>
            <person name="Kalinowski J."/>
            <person name="Ruckert C."/>
        </authorList>
    </citation>
    <scope>NUCLEOTIDE SEQUENCE [LARGE SCALE GENOMIC DNA]</scope>
    <source>
        <strain evidence="17 18">CGMCC 1.16330</strain>
    </source>
</reference>
<evidence type="ECO:0000256" key="7">
    <source>
        <dbReference type="ARBA" id="ARBA00022448"/>
    </source>
</evidence>
<comment type="caution">
    <text evidence="17">The sequence shown here is derived from an EMBL/GenBank/DDBJ whole genome shotgun (WGS) entry which is preliminary data.</text>
</comment>
<evidence type="ECO:0000256" key="10">
    <source>
        <dbReference type="ARBA" id="ARBA00022692"/>
    </source>
</evidence>
<dbReference type="InterPro" id="IPR014312">
    <property type="entry name" value="Succ_DH_anchor"/>
</dbReference>
<comment type="subunit">
    <text evidence="5">Part of an enzyme complex containing four subunits: a flavoprotein, an iron-sulfur protein, plus two membrane-anchoring proteins, SdhC and SdhD.</text>
</comment>
<dbReference type="Gene3D" id="1.20.1300.10">
    <property type="entry name" value="Fumarate reductase/succinate dehydrogenase, transmembrane subunit"/>
    <property type="match status" value="1"/>
</dbReference>
<keyword evidence="10 16" id="KW-0812">Transmembrane</keyword>